<comment type="caution">
    <text evidence="1">The sequence shown here is derived from an EMBL/GenBank/DDBJ whole genome shotgun (WGS) entry which is preliminary data.</text>
</comment>
<protein>
    <submittedName>
        <fullName evidence="1">Uncharacterized protein</fullName>
    </submittedName>
</protein>
<name>A0A9X1ZZQ3_9BURK</name>
<dbReference type="Proteomes" id="UP001139308">
    <property type="component" value="Unassembled WGS sequence"/>
</dbReference>
<dbReference type="EMBL" id="JAKLJA010000083">
    <property type="protein sequence ID" value="MCG5078963.1"/>
    <property type="molecule type" value="Genomic_DNA"/>
</dbReference>
<keyword evidence="2" id="KW-1185">Reference proteome</keyword>
<reference evidence="1" key="1">
    <citation type="submission" date="2022-01" db="EMBL/GenBank/DDBJ databases">
        <title>Genome sequence and assembly of Parabukholderia sp. RG36.</title>
        <authorList>
            <person name="Chhetri G."/>
        </authorList>
    </citation>
    <scope>NUCLEOTIDE SEQUENCE</scope>
    <source>
        <strain evidence="1">RG36</strain>
    </source>
</reference>
<evidence type="ECO:0000313" key="1">
    <source>
        <dbReference type="EMBL" id="MCG5078963.1"/>
    </source>
</evidence>
<accession>A0A9X1ZZQ3</accession>
<organism evidence="1 2">
    <name type="scientific">Paraburkholderia tagetis</name>
    <dbReference type="NCBI Taxonomy" id="2913261"/>
    <lineage>
        <taxon>Bacteria</taxon>
        <taxon>Pseudomonadati</taxon>
        <taxon>Pseudomonadota</taxon>
        <taxon>Betaproteobacteria</taxon>
        <taxon>Burkholderiales</taxon>
        <taxon>Burkholderiaceae</taxon>
        <taxon>Paraburkholderia</taxon>
    </lineage>
</organism>
<dbReference type="RefSeq" id="WP_238468932.1">
    <property type="nucleotide sequence ID" value="NZ_JAKLJA010000083.1"/>
</dbReference>
<evidence type="ECO:0000313" key="2">
    <source>
        <dbReference type="Proteomes" id="UP001139308"/>
    </source>
</evidence>
<proteinExistence type="predicted"/>
<gene>
    <name evidence="1" type="ORF">L5014_37590</name>
</gene>
<sequence>MAQLEYIRHEFFDASLSEREELVWLRQSKEPIERLPQIFWGDGRGWDEANLWALERAAPRNVDIETVKATMKHLGRYAKFLEVLRPELFEF</sequence>
<dbReference type="AlphaFoldDB" id="A0A9X1ZZQ3"/>